<evidence type="ECO:0000259" key="7">
    <source>
        <dbReference type="Pfam" id="PF01385"/>
    </source>
</evidence>
<dbReference type="Proteomes" id="UP000004508">
    <property type="component" value="Unassembled WGS sequence"/>
</dbReference>
<dbReference type="Pfam" id="PF12323">
    <property type="entry name" value="HTH_OrfB_IS605"/>
    <property type="match status" value="1"/>
</dbReference>
<evidence type="ECO:0000256" key="5">
    <source>
        <dbReference type="ARBA" id="ARBA00023125"/>
    </source>
</evidence>
<keyword evidence="4" id="KW-0862">Zinc</keyword>
<keyword evidence="5" id="KW-0238">DNA-binding</keyword>
<evidence type="ECO:0000256" key="1">
    <source>
        <dbReference type="ARBA" id="ARBA00008761"/>
    </source>
</evidence>
<dbReference type="InParanoid" id="D6TZK2"/>
<dbReference type="OrthoDB" id="141006at2"/>
<feature type="domain" description="Probable transposase IS891/IS1136/IS1341" evidence="7">
    <location>
        <begin position="159"/>
        <end position="273"/>
    </location>
</feature>
<accession>D6TZK2</accession>
<evidence type="ECO:0000259" key="8">
    <source>
        <dbReference type="Pfam" id="PF07282"/>
    </source>
</evidence>
<feature type="domain" description="Transposase putative helix-turn-helix" evidence="9">
    <location>
        <begin position="1"/>
        <end position="46"/>
    </location>
</feature>
<dbReference type="GO" id="GO:0003677">
    <property type="term" value="F:DNA binding"/>
    <property type="evidence" value="ECO:0007669"/>
    <property type="project" value="UniProtKB-KW"/>
</dbReference>
<dbReference type="STRING" id="485913.Krac_2762"/>
<sequence>MMKAHKIRLHPTPEQATYFAKAAGTSRFVWNWALAEWNRQYEAGEKPTALKLKKHFNQIRREQFPWTWDVTKNACDQPFLDLGKAFTAFFEGKARRPKFKSKKKTCPSFYLANDQFELADHRVWIPKLGWVNMAENLRFKGKITGARITHVADWWFLSITVELEGKIPEKKPKSVGLDVGLNRLATLSTGEGCENQRFLKTALRNLRKAQKHLSRCKKGSKNREKARCNVARLYYKITCLRDDVLHKLTTTLAHEYGLIGVETLHLKNLMKNRALARSFSDAALGKLLSLLTSKVSAQGGMIVKVDRFFPSTQRCHCCGWRWHDITLSDRVFVCQSPTCAMSGVRQDRDENAAKNILQEALRLISLVDQAVFGSGSDETLKTPADLG</sequence>
<comment type="similarity">
    <text evidence="1">In the C-terminal section; belongs to the transposase 35 family.</text>
</comment>
<comment type="caution">
    <text evidence="10">The sequence shown here is derived from an EMBL/GenBank/DDBJ whole genome shotgun (WGS) entry which is preliminary data.</text>
</comment>
<keyword evidence="11" id="KW-1185">Reference proteome</keyword>
<evidence type="ECO:0000256" key="2">
    <source>
        <dbReference type="ARBA" id="ARBA00022578"/>
    </source>
</evidence>
<dbReference type="InterPro" id="IPR021027">
    <property type="entry name" value="Transposase_put_HTH"/>
</dbReference>
<evidence type="ECO:0000313" key="10">
    <source>
        <dbReference type="EMBL" id="EFH81992.1"/>
    </source>
</evidence>
<evidence type="ECO:0000256" key="4">
    <source>
        <dbReference type="ARBA" id="ARBA00022833"/>
    </source>
</evidence>
<name>D6TZK2_KTERA</name>
<dbReference type="RefSeq" id="WP_007919753.1">
    <property type="nucleotide sequence ID" value="NZ_ADVG01000004.1"/>
</dbReference>
<dbReference type="GO" id="GO:0046872">
    <property type="term" value="F:metal ion binding"/>
    <property type="evidence" value="ECO:0007669"/>
    <property type="project" value="UniProtKB-KW"/>
</dbReference>
<organism evidence="10 11">
    <name type="scientific">Ktedonobacter racemifer DSM 44963</name>
    <dbReference type="NCBI Taxonomy" id="485913"/>
    <lineage>
        <taxon>Bacteria</taxon>
        <taxon>Bacillati</taxon>
        <taxon>Chloroflexota</taxon>
        <taxon>Ktedonobacteria</taxon>
        <taxon>Ktedonobacterales</taxon>
        <taxon>Ktedonobacteraceae</taxon>
        <taxon>Ktedonobacter</taxon>
    </lineage>
</organism>
<dbReference type="Pfam" id="PF07282">
    <property type="entry name" value="Cas12f1-like_TNB"/>
    <property type="match status" value="1"/>
</dbReference>
<evidence type="ECO:0000259" key="9">
    <source>
        <dbReference type="Pfam" id="PF12323"/>
    </source>
</evidence>
<feature type="domain" description="Cas12f1-like TNB" evidence="8">
    <location>
        <begin position="285"/>
        <end position="356"/>
    </location>
</feature>
<keyword evidence="2" id="KW-0815">Transposition</keyword>
<proteinExistence type="inferred from homology"/>
<reference evidence="10 11" key="1">
    <citation type="journal article" date="2011" name="Stand. Genomic Sci.">
        <title>Non-contiguous finished genome sequence and contextual data of the filamentous soil bacterium Ktedonobacter racemifer type strain (SOSP1-21).</title>
        <authorList>
            <person name="Chang Y.J."/>
            <person name="Land M."/>
            <person name="Hauser L."/>
            <person name="Chertkov O."/>
            <person name="Del Rio T.G."/>
            <person name="Nolan M."/>
            <person name="Copeland A."/>
            <person name="Tice H."/>
            <person name="Cheng J.F."/>
            <person name="Lucas S."/>
            <person name="Han C."/>
            <person name="Goodwin L."/>
            <person name="Pitluck S."/>
            <person name="Ivanova N."/>
            <person name="Ovchinikova G."/>
            <person name="Pati A."/>
            <person name="Chen A."/>
            <person name="Palaniappan K."/>
            <person name="Mavromatis K."/>
            <person name="Liolios K."/>
            <person name="Brettin T."/>
            <person name="Fiebig A."/>
            <person name="Rohde M."/>
            <person name="Abt B."/>
            <person name="Goker M."/>
            <person name="Detter J.C."/>
            <person name="Woyke T."/>
            <person name="Bristow J."/>
            <person name="Eisen J.A."/>
            <person name="Markowitz V."/>
            <person name="Hugenholtz P."/>
            <person name="Kyrpides N.C."/>
            <person name="Klenk H.P."/>
            <person name="Lapidus A."/>
        </authorList>
    </citation>
    <scope>NUCLEOTIDE SEQUENCE [LARGE SCALE GENOMIC DNA]</scope>
    <source>
        <strain evidence="11">DSM 44963</strain>
    </source>
</reference>
<evidence type="ECO:0000313" key="11">
    <source>
        <dbReference type="Proteomes" id="UP000004508"/>
    </source>
</evidence>
<evidence type="ECO:0000256" key="6">
    <source>
        <dbReference type="ARBA" id="ARBA00023172"/>
    </source>
</evidence>
<dbReference type="InterPro" id="IPR010095">
    <property type="entry name" value="Cas12f1-like_TNB"/>
</dbReference>
<dbReference type="GO" id="GO:0032196">
    <property type="term" value="P:transposition"/>
    <property type="evidence" value="ECO:0007669"/>
    <property type="project" value="UniProtKB-KW"/>
</dbReference>
<keyword evidence="6" id="KW-0233">DNA recombination</keyword>
<dbReference type="Pfam" id="PF01385">
    <property type="entry name" value="OrfB_IS605"/>
    <property type="match status" value="1"/>
</dbReference>
<keyword evidence="3" id="KW-0479">Metal-binding</keyword>
<evidence type="ECO:0000256" key="3">
    <source>
        <dbReference type="ARBA" id="ARBA00022723"/>
    </source>
</evidence>
<protein>
    <submittedName>
        <fullName evidence="10">Putative transposase IS891/IS1136/IS1341 family</fullName>
    </submittedName>
</protein>
<dbReference type="GO" id="GO:0006310">
    <property type="term" value="P:DNA recombination"/>
    <property type="evidence" value="ECO:0007669"/>
    <property type="project" value="UniProtKB-KW"/>
</dbReference>
<dbReference type="EMBL" id="ADVG01000004">
    <property type="protein sequence ID" value="EFH81992.1"/>
    <property type="molecule type" value="Genomic_DNA"/>
</dbReference>
<gene>
    <name evidence="10" type="ORF">Krac_2762</name>
</gene>
<dbReference type="AlphaFoldDB" id="D6TZK2"/>
<dbReference type="InterPro" id="IPR001959">
    <property type="entry name" value="Transposase"/>
</dbReference>
<dbReference type="NCBIfam" id="NF040570">
    <property type="entry name" value="guided_TnpB"/>
    <property type="match status" value="1"/>
</dbReference>
<dbReference type="eggNOG" id="COG0675">
    <property type="taxonomic scope" value="Bacteria"/>
</dbReference>